<dbReference type="InterPro" id="IPR023996">
    <property type="entry name" value="TonB-dep_OMP_SusC/RagA"/>
</dbReference>
<dbReference type="SUPFAM" id="SSF49464">
    <property type="entry name" value="Carboxypeptidase regulatory domain-like"/>
    <property type="match status" value="1"/>
</dbReference>
<dbReference type="Pfam" id="PF07715">
    <property type="entry name" value="Plug"/>
    <property type="match status" value="1"/>
</dbReference>
<dbReference type="Proteomes" id="UP000240978">
    <property type="component" value="Unassembled WGS sequence"/>
</dbReference>
<protein>
    <submittedName>
        <fullName evidence="3">TonB-linked SusC/RagA family outer membrane protein</fullName>
    </submittedName>
</protein>
<dbReference type="NCBIfam" id="TIGR04056">
    <property type="entry name" value="OMP_RagA_SusC"/>
    <property type="match status" value="1"/>
</dbReference>
<dbReference type="NCBIfam" id="TIGR04057">
    <property type="entry name" value="SusC_RagA_signa"/>
    <property type="match status" value="1"/>
</dbReference>
<keyword evidence="1" id="KW-0998">Cell outer membrane</keyword>
<comment type="caution">
    <text evidence="3">The sequence shown here is derived from an EMBL/GenBank/DDBJ whole genome shotgun (WGS) entry which is preliminary data.</text>
</comment>
<accession>A0A2P8G5A3</accession>
<dbReference type="InterPro" id="IPR039426">
    <property type="entry name" value="TonB-dep_rcpt-like"/>
</dbReference>
<dbReference type="RefSeq" id="WP_245901692.1">
    <property type="nucleotide sequence ID" value="NZ_PYGK01000007.1"/>
</dbReference>
<dbReference type="InterPro" id="IPR008969">
    <property type="entry name" value="CarboxyPept-like_regulatory"/>
</dbReference>
<feature type="domain" description="TonB-dependent receptor plug" evidence="2">
    <location>
        <begin position="236"/>
        <end position="345"/>
    </location>
</feature>
<keyword evidence="1" id="KW-0472">Membrane</keyword>
<dbReference type="AlphaFoldDB" id="A0A2P8G5A3"/>
<gene>
    <name evidence="3" type="ORF">CLV42_107289</name>
</gene>
<sequence>MKLLYTLKKGVRAFYALLPSLCRLEYAGCLLLLLLSISPSSASDIQDQRLNFSLKNVPLETVFKEIETQTTFGVIYTRELLQHTKKVSILADNMPLETVLKICFKDQPVSYRIIDQSIIVTAEKTLPGDVKPEHPVPAADTIISGIIKLKGRNDAPDELAPGVTVVVKGTSTGVKTDMNGNYSIRAKKDAVLLFSMVGFLTQEIPVNGRTTVNVVLLPHDKTLEEVTIVAYGTQKKQTMVSAVTTINPKELKGPTGNLTTMLAGRLSGVISYQRTGEPGKDNASFFIRGITTFGTGKVDPLILIDGMESTATDLARLQPDDIAGFSILKDATASSLYGARGANGVVLVNTKSGTEGKTKFNIRMENSLSTNTRNFKFADNITYMKLANEAVMTRNPLGITQYSPSKIDHTAAGDDPYLYPNNNWIQQLIKDYTINQRLNVNLTGGGKAAQYYIAGTYNVDNGVLNVDKLNNFNSNIKLKNYSVRSNVNINLTPTTQAIVRTYGQFDDYNGPVGGGATIFKQAIWANPVMFPTVFPSSYAPQLKHPLFGNAIKPGSSQTPGDGSNLYTNPYANAVSGYQQYNTSTLLAQLELKQDFSFLIPGLNARMMAYTERYSYFDVSRQYTPFYYTLTYDLQTKTPKLTSLNTNGTEYLNYREGSKIVNTTTYLEAALNYNRVFAEKHALSGMLITLFRNYLTANAGDLQSSLPHRNQGLSGRFTYAYDNRYMMEFNFGYNGSERFAKNHRFGFFPSVGVAWNIANEAFFSPLANTVNKLKVRATYGLVGNDQIGNDQERFFYLSNVNMSDDTRGASFGERYNYYRPGVSVGRYENRDISWEKSYKTNLGLELGLFNAVNILVDVYKERRSNILMTRNTIPSTMGLNASVQANVGEAEGKGVDLSLDYTKTFPHKMWLQIRGNFTYATSKLLVNEEPRYPEPSRYRVGHSLSQTFGLIAERLFVDDKEVANSPEQNFGQQVMGGDIKYRDVNGDGKITDADNVPIGLPTTPEITYGIGFSFGYHQWDLSCFFQGSARSSFWVAPESISPFVLNGGGQHGLLSAIAEDHWSEEDRNLYAFWPRLSDYFVNNNNQSSTWWMRSGDFLRLKTLELGYTFPQGLLRRLHLNNTRMYANAMNLFVLSKFTTWDPEMGGDGLGYPIQRVYNIGINFGF</sequence>
<reference evidence="3 4" key="1">
    <citation type="submission" date="2018-03" db="EMBL/GenBank/DDBJ databases">
        <title>Genomic Encyclopedia of Archaeal and Bacterial Type Strains, Phase II (KMG-II): from individual species to whole genera.</title>
        <authorList>
            <person name="Goeker M."/>
        </authorList>
    </citation>
    <scope>NUCLEOTIDE SEQUENCE [LARGE SCALE GENOMIC DNA]</scope>
    <source>
        <strain evidence="3 4">DSM 18107</strain>
    </source>
</reference>
<dbReference type="InterPro" id="IPR023997">
    <property type="entry name" value="TonB-dep_OMP_SusC/RagA_CS"/>
</dbReference>
<keyword evidence="1" id="KW-1134">Transmembrane beta strand</keyword>
<evidence type="ECO:0000313" key="4">
    <source>
        <dbReference type="Proteomes" id="UP000240978"/>
    </source>
</evidence>
<organism evidence="3 4">
    <name type="scientific">Chitinophaga ginsengisoli</name>
    <dbReference type="NCBI Taxonomy" id="363837"/>
    <lineage>
        <taxon>Bacteria</taxon>
        <taxon>Pseudomonadati</taxon>
        <taxon>Bacteroidota</taxon>
        <taxon>Chitinophagia</taxon>
        <taxon>Chitinophagales</taxon>
        <taxon>Chitinophagaceae</taxon>
        <taxon>Chitinophaga</taxon>
    </lineage>
</organism>
<dbReference type="Pfam" id="PF13715">
    <property type="entry name" value="CarbopepD_reg_2"/>
    <property type="match status" value="1"/>
</dbReference>
<keyword evidence="1" id="KW-0813">Transport</keyword>
<comment type="subcellular location">
    <subcellularLocation>
        <location evidence="1">Cell outer membrane</location>
        <topology evidence="1">Multi-pass membrane protein</topology>
    </subcellularLocation>
</comment>
<keyword evidence="4" id="KW-1185">Reference proteome</keyword>
<proteinExistence type="inferred from homology"/>
<dbReference type="Gene3D" id="2.60.40.1120">
    <property type="entry name" value="Carboxypeptidase-like, regulatory domain"/>
    <property type="match status" value="1"/>
</dbReference>
<evidence type="ECO:0000313" key="3">
    <source>
        <dbReference type="EMBL" id="PSL29142.1"/>
    </source>
</evidence>
<dbReference type="PROSITE" id="PS52016">
    <property type="entry name" value="TONB_DEPENDENT_REC_3"/>
    <property type="match status" value="1"/>
</dbReference>
<comment type="similarity">
    <text evidence="1">Belongs to the TonB-dependent receptor family.</text>
</comment>
<dbReference type="EMBL" id="PYGK01000007">
    <property type="protein sequence ID" value="PSL29142.1"/>
    <property type="molecule type" value="Genomic_DNA"/>
</dbReference>
<dbReference type="InterPro" id="IPR012910">
    <property type="entry name" value="Plug_dom"/>
</dbReference>
<dbReference type="Gene3D" id="2.170.130.10">
    <property type="entry name" value="TonB-dependent receptor, plug domain"/>
    <property type="match status" value="1"/>
</dbReference>
<dbReference type="SUPFAM" id="SSF56935">
    <property type="entry name" value="Porins"/>
    <property type="match status" value="1"/>
</dbReference>
<dbReference type="FunFam" id="2.170.130.10:FF:000003">
    <property type="entry name" value="SusC/RagA family TonB-linked outer membrane protein"/>
    <property type="match status" value="1"/>
</dbReference>
<evidence type="ECO:0000259" key="2">
    <source>
        <dbReference type="Pfam" id="PF07715"/>
    </source>
</evidence>
<name>A0A2P8G5A3_9BACT</name>
<keyword evidence="1" id="KW-0812">Transmembrane</keyword>
<dbReference type="GO" id="GO:0009279">
    <property type="term" value="C:cell outer membrane"/>
    <property type="evidence" value="ECO:0007669"/>
    <property type="project" value="UniProtKB-SubCell"/>
</dbReference>
<dbReference type="InterPro" id="IPR037066">
    <property type="entry name" value="Plug_dom_sf"/>
</dbReference>
<evidence type="ECO:0000256" key="1">
    <source>
        <dbReference type="PROSITE-ProRule" id="PRU01360"/>
    </source>
</evidence>